<comment type="caution">
    <text evidence="2">The sequence shown here is derived from an EMBL/GenBank/DDBJ whole genome shotgun (WGS) entry which is preliminary data.</text>
</comment>
<sequence>MILELLLFHIMLLLSSPPNYVLAEPRALLAASNSSSTNRNVTISLPFSNREDCYYDEVWYEMVVALDILQTSPGDVGFQKPNFVFSQTRNFCRIASDSLAFMAYNSTDFIINDGWCQLPASLHRIIWIFSYNTLYEDYFIGNFSYPGIYSSSTGSEDSLACSGYSRLILIGMYLLAFFKCF</sequence>
<keyword evidence="1" id="KW-0732">Signal</keyword>
<evidence type="ECO:0000313" key="2">
    <source>
        <dbReference type="EMBL" id="KAK9214112.1"/>
    </source>
</evidence>
<dbReference type="AlphaFoldDB" id="A0AAP0QWV7"/>
<protein>
    <submittedName>
        <fullName evidence="2">Uncharacterized protein</fullName>
    </submittedName>
</protein>
<dbReference type="EMBL" id="JBCGBO010000003">
    <property type="protein sequence ID" value="KAK9214112.1"/>
    <property type="molecule type" value="Genomic_DNA"/>
</dbReference>
<feature type="signal peptide" evidence="1">
    <location>
        <begin position="1"/>
        <end position="23"/>
    </location>
</feature>
<keyword evidence="3" id="KW-1185">Reference proteome</keyword>
<evidence type="ECO:0000256" key="1">
    <source>
        <dbReference type="SAM" id="SignalP"/>
    </source>
</evidence>
<feature type="chain" id="PRO_5042915523" evidence="1">
    <location>
        <begin position="24"/>
        <end position="181"/>
    </location>
</feature>
<organism evidence="2 3">
    <name type="scientific">Citrus x changshan-huyou</name>
    <dbReference type="NCBI Taxonomy" id="2935761"/>
    <lineage>
        <taxon>Eukaryota</taxon>
        <taxon>Viridiplantae</taxon>
        <taxon>Streptophyta</taxon>
        <taxon>Embryophyta</taxon>
        <taxon>Tracheophyta</taxon>
        <taxon>Spermatophyta</taxon>
        <taxon>Magnoliopsida</taxon>
        <taxon>eudicotyledons</taxon>
        <taxon>Gunneridae</taxon>
        <taxon>Pentapetalae</taxon>
        <taxon>rosids</taxon>
        <taxon>malvids</taxon>
        <taxon>Sapindales</taxon>
        <taxon>Rutaceae</taxon>
        <taxon>Aurantioideae</taxon>
        <taxon>Citrus</taxon>
    </lineage>
</organism>
<name>A0AAP0QWV7_9ROSI</name>
<reference evidence="2 3" key="1">
    <citation type="submission" date="2024-05" db="EMBL/GenBank/DDBJ databases">
        <title>Haplotype-resolved chromosome-level genome assembly of Huyou (Citrus changshanensis).</title>
        <authorList>
            <person name="Miao C."/>
            <person name="Chen W."/>
            <person name="Wu Y."/>
            <person name="Wang L."/>
            <person name="Zhao S."/>
            <person name="Grierson D."/>
            <person name="Xu C."/>
            <person name="Chen K."/>
        </authorList>
    </citation>
    <scope>NUCLEOTIDE SEQUENCE [LARGE SCALE GENOMIC DNA]</scope>
    <source>
        <strain evidence="2">01-14</strain>
        <tissue evidence="2">Leaf</tissue>
    </source>
</reference>
<dbReference type="Proteomes" id="UP001428341">
    <property type="component" value="Unassembled WGS sequence"/>
</dbReference>
<gene>
    <name evidence="2" type="ORF">WN944_006100</name>
</gene>
<evidence type="ECO:0000313" key="3">
    <source>
        <dbReference type="Proteomes" id="UP001428341"/>
    </source>
</evidence>
<proteinExistence type="predicted"/>
<accession>A0AAP0QWV7</accession>